<dbReference type="STRING" id="1759059.ATE48_00310"/>
<dbReference type="RefSeq" id="WP_066766573.1">
    <property type="nucleotide sequence ID" value="NZ_CP013244.1"/>
</dbReference>
<dbReference type="InParanoid" id="A0A1B1AD44"/>
<organism evidence="1 2">
    <name type="scientific">Candidatus Viadribacter manganicus</name>
    <dbReference type="NCBI Taxonomy" id="1759059"/>
    <lineage>
        <taxon>Bacteria</taxon>
        <taxon>Pseudomonadati</taxon>
        <taxon>Pseudomonadota</taxon>
        <taxon>Alphaproteobacteria</taxon>
        <taxon>Hyphomonadales</taxon>
        <taxon>Hyphomonadaceae</taxon>
        <taxon>Candidatus Viadribacter</taxon>
    </lineage>
</organism>
<evidence type="ECO:0000313" key="1">
    <source>
        <dbReference type="EMBL" id="ANP44472.1"/>
    </source>
</evidence>
<proteinExistence type="predicted"/>
<dbReference type="KEGG" id="cbot:ATE48_00310"/>
<dbReference type="Proteomes" id="UP000092498">
    <property type="component" value="Chromosome"/>
</dbReference>
<accession>A0A1B1AD44</accession>
<dbReference type="OrthoDB" id="9932462at2"/>
<evidence type="ECO:0000313" key="2">
    <source>
        <dbReference type="Proteomes" id="UP000092498"/>
    </source>
</evidence>
<reference evidence="1 2" key="1">
    <citation type="submission" date="2015-11" db="EMBL/GenBank/DDBJ databases">
        <title>Whole-Genome Sequence of Candidatus Oderbacter manganicum from the National Park Lower Oder Valley, Germany.</title>
        <authorList>
            <person name="Braun B."/>
            <person name="Liere K."/>
            <person name="Szewzyk U."/>
        </authorList>
    </citation>
    <scope>NUCLEOTIDE SEQUENCE [LARGE SCALE GENOMIC DNA]</scope>
    <source>
        <strain evidence="1 2">OTSz_A_272</strain>
    </source>
</reference>
<dbReference type="AlphaFoldDB" id="A0A1B1AD44"/>
<sequence length="80" mass="9265">MNKNRAVWEELRSLLIGVVKEIDATLDTKNRELLTDFIENREFEVALDWVSSIIEERQVALSSEGQHSIAHARRIMQKAD</sequence>
<keyword evidence="2" id="KW-1185">Reference proteome</keyword>
<protein>
    <submittedName>
        <fullName evidence="1">Uncharacterized protein</fullName>
    </submittedName>
</protein>
<dbReference type="EMBL" id="CP013244">
    <property type="protein sequence ID" value="ANP44472.1"/>
    <property type="molecule type" value="Genomic_DNA"/>
</dbReference>
<gene>
    <name evidence="1" type="ORF">ATE48_00310</name>
</gene>
<name>A0A1B1AD44_9PROT</name>